<evidence type="ECO:0000256" key="3">
    <source>
        <dbReference type="SAM" id="SignalP"/>
    </source>
</evidence>
<dbReference type="RefSeq" id="WP_092481090.1">
    <property type="nucleotide sequence ID" value="NZ_FOXW01000009.1"/>
</dbReference>
<accession>A0A1I5YKR3</accession>
<dbReference type="Proteomes" id="UP000199136">
    <property type="component" value="Unassembled WGS sequence"/>
</dbReference>
<evidence type="ECO:0000313" key="5">
    <source>
        <dbReference type="Proteomes" id="UP000199136"/>
    </source>
</evidence>
<feature type="signal peptide" evidence="3">
    <location>
        <begin position="1"/>
        <end position="19"/>
    </location>
</feature>
<proteinExistence type="predicted"/>
<keyword evidence="1" id="KW-0175">Coiled coil</keyword>
<sequence length="277" mass="30688">MRNKKVATAVLFLSTLVIGACGNGGDSANSASSAESQSSSEVTQSEEIYQNMYDDGLILFESEKYSEAGGIIDLLLQNDLSEYADLEAQAQELREKISSAQVETIKEEPTYELVENSAYKDERNSVLISEDYMKATGKSIMEASDEEIETWLASKEQETSQPEVNQSQSNSESESTESSESTETEESESTEPALTPEEEEVFVLEQVVALTGISPENNQFFTSKLDEDTYQVEIRNSHEVDGVEISNMVGMFEYTLSTNEVEKMNPVTGEYEVVDPQ</sequence>
<keyword evidence="3" id="KW-0732">Signal</keyword>
<feature type="compositionally biased region" description="Acidic residues" evidence="2">
    <location>
        <begin position="174"/>
        <end position="189"/>
    </location>
</feature>
<name>A0A1I5YKR3_9LACT</name>
<feature type="coiled-coil region" evidence="1">
    <location>
        <begin position="76"/>
        <end position="103"/>
    </location>
</feature>
<dbReference type="AlphaFoldDB" id="A0A1I5YKR3"/>
<evidence type="ECO:0000256" key="2">
    <source>
        <dbReference type="SAM" id="MobiDB-lite"/>
    </source>
</evidence>
<dbReference type="EMBL" id="FOXW01000009">
    <property type="protein sequence ID" value="SFQ44756.1"/>
    <property type="molecule type" value="Genomic_DNA"/>
</dbReference>
<organism evidence="4 5">
    <name type="scientific">Desemzia incerta</name>
    <dbReference type="NCBI Taxonomy" id="82801"/>
    <lineage>
        <taxon>Bacteria</taxon>
        <taxon>Bacillati</taxon>
        <taxon>Bacillota</taxon>
        <taxon>Bacilli</taxon>
        <taxon>Lactobacillales</taxon>
        <taxon>Carnobacteriaceae</taxon>
        <taxon>Desemzia</taxon>
    </lineage>
</organism>
<dbReference type="PROSITE" id="PS51257">
    <property type="entry name" value="PROKAR_LIPOPROTEIN"/>
    <property type="match status" value="1"/>
</dbReference>
<keyword evidence="5" id="KW-1185">Reference proteome</keyword>
<feature type="chain" id="PRO_5038403193" evidence="3">
    <location>
        <begin position="20"/>
        <end position="277"/>
    </location>
</feature>
<evidence type="ECO:0000256" key="1">
    <source>
        <dbReference type="SAM" id="Coils"/>
    </source>
</evidence>
<feature type="compositionally biased region" description="Low complexity" evidence="2">
    <location>
        <begin position="160"/>
        <end position="173"/>
    </location>
</feature>
<evidence type="ECO:0000313" key="4">
    <source>
        <dbReference type="EMBL" id="SFQ44756.1"/>
    </source>
</evidence>
<protein>
    <submittedName>
        <fullName evidence="4">Uncharacterized protein</fullName>
    </submittedName>
</protein>
<dbReference type="OrthoDB" id="2166530at2"/>
<gene>
    <name evidence="4" type="ORF">SAMN04488506_2079</name>
</gene>
<feature type="region of interest" description="Disordered" evidence="2">
    <location>
        <begin position="154"/>
        <end position="198"/>
    </location>
</feature>
<reference evidence="4 5" key="1">
    <citation type="submission" date="2016-10" db="EMBL/GenBank/DDBJ databases">
        <authorList>
            <person name="de Groot N.N."/>
        </authorList>
    </citation>
    <scope>NUCLEOTIDE SEQUENCE [LARGE SCALE GENOMIC DNA]</scope>
    <source>
        <strain evidence="4 5">DSM 20581</strain>
    </source>
</reference>